<accession>A0A668APR8</accession>
<dbReference type="Ensembl" id="ENSMMDT00005054411.1">
    <property type="protein sequence ID" value="ENSMMDP00005053373.1"/>
    <property type="gene ID" value="ENSMMDG00005023995.1"/>
</dbReference>
<dbReference type="AlphaFoldDB" id="A0A668APR8"/>
<sequence length="326" mass="35105">VFSLTQQEQALAHSQGGWLSPGVGGGKPVDILQMLTKARSEYDKVGKSSSEPKEIGGSTVLHGNPNLIKPIPVKPNTQVPLTHLLCAHFQIRAGRGGPVGIRGPVLGAPAICPPGSGLSVVADVQASPTTTPHQHPQNQPQHCSAIQKLIQGQRGVVGVGGVLQTVSESPENRLCENGVPLEHHHYHHLHHHLHHQHHHHHQQQYQHQQQVQPDPIQRLFRNQPPALPSTSSSVRPCCSNPPPLQQPPQLSSLPPAQPLLVDSVAYSCSHPQHSQSLFFSPSQPHLEPHRNSQSAPAAHGTGESSLCLYFSKCAAHVVARSKLGQV</sequence>
<organism evidence="2 3">
    <name type="scientific">Myripristis murdjan</name>
    <name type="common">pinecone soldierfish</name>
    <dbReference type="NCBI Taxonomy" id="586833"/>
    <lineage>
        <taxon>Eukaryota</taxon>
        <taxon>Metazoa</taxon>
        <taxon>Chordata</taxon>
        <taxon>Craniata</taxon>
        <taxon>Vertebrata</taxon>
        <taxon>Euteleostomi</taxon>
        <taxon>Actinopterygii</taxon>
        <taxon>Neopterygii</taxon>
        <taxon>Teleostei</taxon>
        <taxon>Neoteleostei</taxon>
        <taxon>Acanthomorphata</taxon>
        <taxon>Holocentriformes</taxon>
        <taxon>Holocentridae</taxon>
        <taxon>Myripristis</taxon>
    </lineage>
</organism>
<feature type="compositionally biased region" description="Basic residues" evidence="1">
    <location>
        <begin position="189"/>
        <end position="202"/>
    </location>
</feature>
<dbReference type="InParanoid" id="A0A668APR8"/>
<feature type="compositionally biased region" description="Low complexity" evidence="1">
    <location>
        <begin position="247"/>
        <end position="256"/>
    </location>
</feature>
<evidence type="ECO:0000313" key="2">
    <source>
        <dbReference type="Ensembl" id="ENSMMDP00005053373.1"/>
    </source>
</evidence>
<proteinExistence type="predicted"/>
<name>A0A668APR8_9TELE</name>
<keyword evidence="3" id="KW-1185">Reference proteome</keyword>
<evidence type="ECO:0008006" key="4">
    <source>
        <dbReference type="Google" id="ProtNLM"/>
    </source>
</evidence>
<evidence type="ECO:0000313" key="3">
    <source>
        <dbReference type="Proteomes" id="UP000472263"/>
    </source>
</evidence>
<feature type="region of interest" description="Disordered" evidence="1">
    <location>
        <begin position="189"/>
        <end position="256"/>
    </location>
</feature>
<dbReference type="GeneTree" id="ENSGT00940000158409"/>
<reference evidence="2" key="3">
    <citation type="submission" date="2025-09" db="UniProtKB">
        <authorList>
            <consortium name="Ensembl"/>
        </authorList>
    </citation>
    <scope>IDENTIFICATION</scope>
</reference>
<reference evidence="2" key="1">
    <citation type="submission" date="2019-06" db="EMBL/GenBank/DDBJ databases">
        <authorList>
            <consortium name="Wellcome Sanger Institute Data Sharing"/>
        </authorList>
    </citation>
    <scope>NUCLEOTIDE SEQUENCE [LARGE SCALE GENOMIC DNA]</scope>
</reference>
<evidence type="ECO:0000256" key="1">
    <source>
        <dbReference type="SAM" id="MobiDB-lite"/>
    </source>
</evidence>
<feature type="region of interest" description="Disordered" evidence="1">
    <location>
        <begin position="277"/>
        <end position="298"/>
    </location>
</feature>
<protein>
    <recommendedName>
        <fullName evidence="4">Decapping mRNA 1B</fullName>
    </recommendedName>
</protein>
<reference evidence="2" key="2">
    <citation type="submission" date="2025-08" db="UniProtKB">
        <authorList>
            <consortium name="Ensembl"/>
        </authorList>
    </citation>
    <scope>IDENTIFICATION</scope>
</reference>
<dbReference type="Proteomes" id="UP000472263">
    <property type="component" value="Chromosome 23"/>
</dbReference>